<feature type="region of interest" description="Disordered" evidence="1">
    <location>
        <begin position="25"/>
        <end position="117"/>
    </location>
</feature>
<name>A0A8H4AB14_GIGMA</name>
<feature type="compositionally biased region" description="Polar residues" evidence="1">
    <location>
        <begin position="25"/>
        <end position="53"/>
    </location>
</feature>
<feature type="compositionally biased region" description="Basic and acidic residues" evidence="1">
    <location>
        <begin position="96"/>
        <end position="114"/>
    </location>
</feature>
<keyword evidence="2" id="KW-0472">Membrane</keyword>
<keyword evidence="2" id="KW-0812">Transmembrane</keyword>
<keyword evidence="2" id="KW-1133">Transmembrane helix</keyword>
<protein>
    <submittedName>
        <fullName evidence="3">Uncharacterized protein</fullName>
    </submittedName>
</protein>
<feature type="transmembrane region" description="Helical" evidence="2">
    <location>
        <begin position="271"/>
        <end position="292"/>
    </location>
</feature>
<proteinExistence type="predicted"/>
<organism evidence="3 4">
    <name type="scientific">Gigaspora margarita</name>
    <dbReference type="NCBI Taxonomy" id="4874"/>
    <lineage>
        <taxon>Eukaryota</taxon>
        <taxon>Fungi</taxon>
        <taxon>Fungi incertae sedis</taxon>
        <taxon>Mucoromycota</taxon>
        <taxon>Glomeromycotina</taxon>
        <taxon>Glomeromycetes</taxon>
        <taxon>Diversisporales</taxon>
        <taxon>Gigasporaceae</taxon>
        <taxon>Gigaspora</taxon>
    </lineage>
</organism>
<feature type="transmembrane region" description="Helical" evidence="2">
    <location>
        <begin position="166"/>
        <end position="187"/>
    </location>
</feature>
<feature type="transmembrane region" description="Helical" evidence="2">
    <location>
        <begin position="131"/>
        <end position="154"/>
    </location>
</feature>
<gene>
    <name evidence="3" type="ORF">F8M41_000201</name>
</gene>
<comment type="caution">
    <text evidence="3">The sequence shown here is derived from an EMBL/GenBank/DDBJ whole genome shotgun (WGS) entry which is preliminary data.</text>
</comment>
<evidence type="ECO:0000256" key="2">
    <source>
        <dbReference type="SAM" id="Phobius"/>
    </source>
</evidence>
<evidence type="ECO:0000313" key="3">
    <source>
        <dbReference type="EMBL" id="KAF0463227.1"/>
    </source>
</evidence>
<feature type="transmembrane region" description="Helical" evidence="2">
    <location>
        <begin position="229"/>
        <end position="251"/>
    </location>
</feature>
<feature type="compositionally biased region" description="Polar residues" evidence="1">
    <location>
        <begin position="63"/>
        <end position="77"/>
    </location>
</feature>
<evidence type="ECO:0000256" key="1">
    <source>
        <dbReference type="SAM" id="MobiDB-lite"/>
    </source>
</evidence>
<sequence>MQNYSYTYSSEAVYYQSTNHPTYHPQQFANYPTGHKQQFDNYPTGHSQQQFANYPTGHPHQFANYSTNHKQKGTNYPTNPPPAHINQTSAPPLPEKSAEELEKEKKEQKEQERKERKKYPYRFPSACSRRLCIILTVCNLLSLLSTGAVFRLYYTATFTNHELSRKLFIIILGCELLPRFIQAYLIYRFTNEKLGFNLNDTIGILLCQINYYYWMGKGRADLKRSQIHIIEFTIDAIGLVKLVVLLYILGLQSEKTQSAVNKKVVNDMSNTILTLTAVLAITYALLLIRFFVYLVKKIGRCMCGDSFCRS</sequence>
<accession>A0A8H4AB14</accession>
<reference evidence="3 4" key="1">
    <citation type="journal article" date="2019" name="Environ. Microbiol.">
        <title>At the nexus of three kingdoms: the genome of the mycorrhizal fungus Gigaspora margarita provides insights into plant, endobacterial and fungal interactions.</title>
        <authorList>
            <person name="Venice F."/>
            <person name="Ghignone S."/>
            <person name="Salvioli di Fossalunga A."/>
            <person name="Amselem J."/>
            <person name="Novero M."/>
            <person name="Xianan X."/>
            <person name="Sedzielewska Toro K."/>
            <person name="Morin E."/>
            <person name="Lipzen A."/>
            <person name="Grigoriev I.V."/>
            <person name="Henrissat B."/>
            <person name="Martin F.M."/>
            <person name="Bonfante P."/>
        </authorList>
    </citation>
    <scope>NUCLEOTIDE SEQUENCE [LARGE SCALE GENOMIC DNA]</scope>
    <source>
        <strain evidence="3 4">BEG34</strain>
    </source>
</reference>
<dbReference type="EMBL" id="WTPW01001005">
    <property type="protein sequence ID" value="KAF0463227.1"/>
    <property type="molecule type" value="Genomic_DNA"/>
</dbReference>
<dbReference type="Proteomes" id="UP000439903">
    <property type="component" value="Unassembled WGS sequence"/>
</dbReference>
<keyword evidence="4" id="KW-1185">Reference proteome</keyword>
<dbReference type="AlphaFoldDB" id="A0A8H4AB14"/>
<dbReference type="OrthoDB" id="2448613at2759"/>
<evidence type="ECO:0000313" key="4">
    <source>
        <dbReference type="Proteomes" id="UP000439903"/>
    </source>
</evidence>